<dbReference type="PROSITE" id="PS50980">
    <property type="entry name" value="COA_CT_NTER"/>
    <property type="match status" value="1"/>
</dbReference>
<dbReference type="SUPFAM" id="SSF52096">
    <property type="entry name" value="ClpP/crotonase"/>
    <property type="match status" value="2"/>
</dbReference>
<dbReference type="Proteomes" id="UP000007517">
    <property type="component" value="Chromosome"/>
</dbReference>
<proteinExistence type="predicted"/>
<feature type="domain" description="CoA carboxyltransferase C-terminal" evidence="3">
    <location>
        <begin position="264"/>
        <end position="499"/>
    </location>
</feature>
<accession>H6RNQ3</accession>
<keyword evidence="5" id="KW-1185">Reference proteome</keyword>
<dbReference type="KEGG" id="bsd:BLASA_4391"/>
<dbReference type="InterPro" id="IPR034733">
    <property type="entry name" value="AcCoA_carboxyl_beta"/>
</dbReference>
<dbReference type="PANTHER" id="PTHR43842">
    <property type="entry name" value="PROPIONYL-COA CARBOXYLASE BETA CHAIN"/>
    <property type="match status" value="1"/>
</dbReference>
<keyword evidence="4" id="KW-0808">Transferase</keyword>
<evidence type="ECO:0000259" key="3">
    <source>
        <dbReference type="PROSITE" id="PS50989"/>
    </source>
</evidence>
<dbReference type="RefSeq" id="WP_014378072.1">
    <property type="nucleotide sequence ID" value="NC_016943.1"/>
</dbReference>
<evidence type="ECO:0000313" key="4">
    <source>
        <dbReference type="EMBL" id="CCG05201.1"/>
    </source>
</evidence>
<dbReference type="eggNOG" id="COG4799">
    <property type="taxonomic scope" value="Bacteria"/>
</dbReference>
<protein>
    <submittedName>
        <fullName evidence="4">Methylmalonyl-CoA carboxytransferase</fullName>
        <ecNumber evidence="4">2.1.3.1</ecNumber>
    </submittedName>
</protein>
<name>H6RNQ3_BLASD</name>
<feature type="domain" description="CoA carboxyltransferase N-terminal" evidence="2">
    <location>
        <begin position="10"/>
        <end position="262"/>
    </location>
</feature>
<dbReference type="Gene3D" id="3.90.226.10">
    <property type="entry name" value="2-enoyl-CoA Hydratase, Chain A, domain 1"/>
    <property type="match status" value="2"/>
</dbReference>
<organism evidence="4 5">
    <name type="scientific">Blastococcus saxobsidens (strain DD2)</name>
    <dbReference type="NCBI Taxonomy" id="1146883"/>
    <lineage>
        <taxon>Bacteria</taxon>
        <taxon>Bacillati</taxon>
        <taxon>Actinomycetota</taxon>
        <taxon>Actinomycetes</taxon>
        <taxon>Geodermatophilales</taxon>
        <taxon>Geodermatophilaceae</taxon>
        <taxon>Blastococcus</taxon>
    </lineage>
</organism>
<evidence type="ECO:0000313" key="5">
    <source>
        <dbReference type="Proteomes" id="UP000007517"/>
    </source>
</evidence>
<dbReference type="InterPro" id="IPR051047">
    <property type="entry name" value="AccD/PCCB"/>
</dbReference>
<dbReference type="OrthoDB" id="4894066at2"/>
<dbReference type="STRING" id="1146883.BLASA_4391"/>
<dbReference type="Pfam" id="PF01039">
    <property type="entry name" value="Carboxyl_trans"/>
    <property type="match status" value="1"/>
</dbReference>
<feature type="region of interest" description="Disordered" evidence="1">
    <location>
        <begin position="254"/>
        <end position="276"/>
    </location>
</feature>
<dbReference type="PROSITE" id="PS50989">
    <property type="entry name" value="COA_CT_CTER"/>
    <property type="match status" value="1"/>
</dbReference>
<reference evidence="5" key="2">
    <citation type="submission" date="2012-02" db="EMBL/GenBank/DDBJ databases">
        <title>Complete genome sequence of Blastococcus saxobsidens strain DD2.</title>
        <authorList>
            <person name="Genoscope."/>
        </authorList>
    </citation>
    <scope>NUCLEOTIDE SEQUENCE [LARGE SCALE GENOMIC DNA]</scope>
    <source>
        <strain evidence="5">DD2</strain>
    </source>
</reference>
<dbReference type="HOGENOM" id="CLU_018822_6_1_11"/>
<dbReference type="InterPro" id="IPR011763">
    <property type="entry name" value="COA_CT_C"/>
</dbReference>
<dbReference type="EC" id="2.1.3.1" evidence="4"/>
<dbReference type="InterPro" id="IPR011762">
    <property type="entry name" value="COA_CT_N"/>
</dbReference>
<evidence type="ECO:0000259" key="2">
    <source>
        <dbReference type="PROSITE" id="PS50980"/>
    </source>
</evidence>
<dbReference type="GO" id="GO:0047154">
    <property type="term" value="F:methylmalonyl-CoA carboxytransferase activity"/>
    <property type="evidence" value="ECO:0007669"/>
    <property type="project" value="UniProtKB-EC"/>
</dbReference>
<gene>
    <name evidence="4" type="ordered locus">BLASA_4391</name>
</gene>
<sequence>MSVDQTNTTPMEELSAEHRRRTEAALAMGGPAKLEKRRAEGLMNARERVDALLDVGTFQEIGRFATSARPEHRHRSPADGKVTGFGQIDGREIAVVSNDFTVMGASSSSVNGRKIQQIKETANTRGLPIVFFGESTGARMPDVMGVEIAQAWNPAQYLRRRETPWVSAVLGHTYGSASWYTAMADFVVMRKGAIMAVSSPRLSALATSENTDPEQLGGWQMHAKTNGLVDVVVDSDEEAVEVIQRVLSYLPSHSLEAPPRAEHREDQEQEAARASTVSDLVPVRRNQGYDMRKVVANIVDEGSVQEFKAMYGRSLMTALARIDGRVVGVIANNPMFKGGAIDADACSKATSFLVLCDSFNIPIVLLADQPGFLIGIEAEKKAMPGRVMNWMNALSLCTVPKIAIVARKTYGQAVLNMGLAGNAHEVCAWTTAEIGFMDPSHGVTIVHGLKPEDDPQKFQELREEMAKDSTPYEAASRMGVQVVIEPSETRQYLKRALDVHELRLTNGVGQGHLRAWPTTVF</sequence>
<dbReference type="EMBL" id="FO117623">
    <property type="protein sequence ID" value="CCG05201.1"/>
    <property type="molecule type" value="Genomic_DNA"/>
</dbReference>
<evidence type="ECO:0000256" key="1">
    <source>
        <dbReference type="SAM" id="MobiDB-lite"/>
    </source>
</evidence>
<dbReference type="PANTHER" id="PTHR43842:SF2">
    <property type="entry name" value="PROPIONYL-COA CARBOXYLASE BETA CHAIN, MITOCHONDRIAL"/>
    <property type="match status" value="1"/>
</dbReference>
<dbReference type="AlphaFoldDB" id="H6RNQ3"/>
<reference evidence="4 5" key="1">
    <citation type="journal article" date="2012" name="J. Bacteriol.">
        <title>Genome Sequence of Blastococcus saxobsidens DD2, a Stone-Inhabiting Bacterium.</title>
        <authorList>
            <person name="Chouaia B."/>
            <person name="Crotti E."/>
            <person name="Brusetti L."/>
            <person name="Daffonchio D."/>
            <person name="Essoussi I."/>
            <person name="Nouioui I."/>
            <person name="Sbissi I."/>
            <person name="Ghodhbane-Gtari F."/>
            <person name="Gtari M."/>
            <person name="Vacherie B."/>
            <person name="Barbe V."/>
            <person name="Medigue C."/>
            <person name="Gury J."/>
            <person name="Pujic P."/>
            <person name="Normand P."/>
        </authorList>
    </citation>
    <scope>NUCLEOTIDE SEQUENCE [LARGE SCALE GENOMIC DNA]</scope>
    <source>
        <strain evidence="4 5">DD2</strain>
    </source>
</reference>
<dbReference type="GO" id="GO:0004658">
    <property type="term" value="F:propionyl-CoA carboxylase activity"/>
    <property type="evidence" value="ECO:0007669"/>
    <property type="project" value="TreeGrafter"/>
</dbReference>
<dbReference type="InterPro" id="IPR029045">
    <property type="entry name" value="ClpP/crotonase-like_dom_sf"/>
</dbReference>